<accession>A0ABY4QNL8</accession>
<reference evidence="1" key="1">
    <citation type="submission" date="2022-05" db="EMBL/GenBank/DDBJ databases">
        <title>A methanotrophic Mycobacterium dominates a cave microbial ecosystem.</title>
        <authorList>
            <person name="Van Spanning R.J.M."/>
            <person name="Guan Q."/>
            <person name="Melkonian C."/>
            <person name="Gallant J."/>
            <person name="Polerecky L."/>
            <person name="Flot J.-F."/>
            <person name="Brandt B.W."/>
            <person name="Braster M."/>
            <person name="Iturbe Espinoza P."/>
            <person name="Aerts J."/>
            <person name="Meima-Franke M."/>
            <person name="Piersma S.R."/>
            <person name="Bunduc C."/>
            <person name="Ummels R."/>
            <person name="Pain A."/>
            <person name="Fleming E.J."/>
            <person name="van der Wel N."/>
            <person name="Gherman V.D."/>
            <person name="Sarbu S.M."/>
            <person name="Bodelier P.L.E."/>
            <person name="Bitter W."/>
        </authorList>
    </citation>
    <scope>NUCLEOTIDE SEQUENCE</scope>
    <source>
        <strain evidence="1">Sulfur Cave</strain>
    </source>
</reference>
<proteinExistence type="predicted"/>
<name>A0ABY4QNL8_9MYCO</name>
<gene>
    <name evidence="1" type="ORF">M5I08_02290</name>
</gene>
<dbReference type="EMBL" id="CP097320">
    <property type="protein sequence ID" value="UQX11379.1"/>
    <property type="molecule type" value="Genomic_DNA"/>
</dbReference>
<evidence type="ECO:0000313" key="1">
    <source>
        <dbReference type="EMBL" id="UQX11379.1"/>
    </source>
</evidence>
<keyword evidence="2" id="KW-1185">Reference proteome</keyword>
<protein>
    <recommendedName>
        <fullName evidence="3">Heme exporter protein D</fullName>
    </recommendedName>
</protein>
<evidence type="ECO:0000313" key="2">
    <source>
        <dbReference type="Proteomes" id="UP001056610"/>
    </source>
</evidence>
<dbReference type="Proteomes" id="UP001056610">
    <property type="component" value="Chromosome"/>
</dbReference>
<organism evidence="1 2">
    <name type="scientific">Candidatus Mycobacterium methanotrophicum</name>
    <dbReference type="NCBI Taxonomy" id="2943498"/>
    <lineage>
        <taxon>Bacteria</taxon>
        <taxon>Bacillati</taxon>
        <taxon>Actinomycetota</taxon>
        <taxon>Actinomycetes</taxon>
        <taxon>Mycobacteriales</taxon>
        <taxon>Mycobacteriaceae</taxon>
        <taxon>Mycobacterium</taxon>
    </lineage>
</organism>
<evidence type="ECO:0008006" key="3">
    <source>
        <dbReference type="Google" id="ProtNLM"/>
    </source>
</evidence>
<dbReference type="RefSeq" id="WP_219067628.1">
    <property type="nucleotide sequence ID" value="NZ_CAJUXY010000022.1"/>
</dbReference>
<sequence>MGQVNYCLVAVAFLLGLLLTLALTIRRVKREVPVRHSATDDSDSE</sequence>